<keyword evidence="3" id="KW-0677">Repeat</keyword>
<dbReference type="GO" id="GO:0008270">
    <property type="term" value="F:zinc ion binding"/>
    <property type="evidence" value="ECO:0007669"/>
    <property type="project" value="UniProtKB-KW"/>
</dbReference>
<feature type="domain" description="C2H2-type" evidence="9">
    <location>
        <begin position="806"/>
        <end position="833"/>
    </location>
</feature>
<evidence type="ECO:0000256" key="7">
    <source>
        <dbReference type="PROSITE-ProRule" id="PRU00042"/>
    </source>
</evidence>
<feature type="domain" description="C2H2-type" evidence="9">
    <location>
        <begin position="548"/>
        <end position="576"/>
    </location>
</feature>
<keyword evidence="2" id="KW-0479">Metal-binding</keyword>
<feature type="domain" description="C2H2-type" evidence="9">
    <location>
        <begin position="720"/>
        <end position="748"/>
    </location>
</feature>
<evidence type="ECO:0000256" key="2">
    <source>
        <dbReference type="ARBA" id="ARBA00022723"/>
    </source>
</evidence>
<comment type="subcellular location">
    <subcellularLocation>
        <location evidence="1">Nucleus</location>
    </subcellularLocation>
</comment>
<evidence type="ECO:0000256" key="4">
    <source>
        <dbReference type="ARBA" id="ARBA00022771"/>
    </source>
</evidence>
<feature type="domain" description="C2H2-type" evidence="9">
    <location>
        <begin position="662"/>
        <end position="690"/>
    </location>
</feature>
<dbReference type="Proteomes" id="UP001152759">
    <property type="component" value="Chromosome 9"/>
</dbReference>
<evidence type="ECO:0000256" key="5">
    <source>
        <dbReference type="ARBA" id="ARBA00022833"/>
    </source>
</evidence>
<dbReference type="GO" id="GO:0005634">
    <property type="term" value="C:nucleus"/>
    <property type="evidence" value="ECO:0007669"/>
    <property type="project" value="UniProtKB-SubCell"/>
</dbReference>
<dbReference type="PANTHER" id="PTHR23226:SF240">
    <property type="entry name" value="GASTRULA ZINC FINGER PROTEIN XLCGF26.1-LIKE-RELATED"/>
    <property type="match status" value="1"/>
</dbReference>
<feature type="region of interest" description="Disordered" evidence="8">
    <location>
        <begin position="1"/>
        <end position="28"/>
    </location>
</feature>
<dbReference type="PROSITE" id="PS50157">
    <property type="entry name" value="ZINC_FINGER_C2H2_2"/>
    <property type="match status" value="13"/>
</dbReference>
<keyword evidence="5" id="KW-0862">Zinc</keyword>
<dbReference type="Pfam" id="PF00096">
    <property type="entry name" value="zf-C2H2"/>
    <property type="match status" value="2"/>
</dbReference>
<dbReference type="InterPro" id="IPR036236">
    <property type="entry name" value="Znf_C2H2_sf"/>
</dbReference>
<dbReference type="InterPro" id="IPR013087">
    <property type="entry name" value="Znf_C2H2_type"/>
</dbReference>
<dbReference type="FunFam" id="3.30.160.60:FF:000145">
    <property type="entry name" value="Zinc finger protein 574"/>
    <property type="match status" value="1"/>
</dbReference>
<dbReference type="PROSITE" id="PS00028">
    <property type="entry name" value="ZINC_FINGER_C2H2_1"/>
    <property type="match status" value="12"/>
</dbReference>
<feature type="domain" description="C2H2-type" evidence="9">
    <location>
        <begin position="634"/>
        <end position="657"/>
    </location>
</feature>
<name>A0A9P0FAM6_BEMTA</name>
<feature type="domain" description="C2H2-type" evidence="9">
    <location>
        <begin position="834"/>
        <end position="862"/>
    </location>
</feature>
<sequence>MVKSDHGCDPLAGQKRMEQTSEGIPFAEPKSELASEELMRNGSYGADLCRDASLFSCRSELTQQQLVVFLKHVDVNLFGNAPIHTDRQQRPIVPLEKPDVKVLKNTAGSTLFEPKYVTSYLLSDIKVEKTEDDDILPTDHPHEDAVLHLVKPEIEIEYAHGISANEELELKPDIKVINELVPMEIKGDLDNAQQEMRTQSSNVLNNPVVLLERLDPELVRSHLRALEPAANSSRVVASSQLKPEYMTTVPTECTSARTSKPKLKNACYTALKNTALNTVQCGTYNAERMLAPARLHGYLTHCAYATATLVRASIVAFPLFPSCDVNAYASKKIQMYVKTVIAIKTAETMESANQYWTFQRHQRTNNNHGPTQGPSTSLLPQMRKRQHHQTYPCVSPRGDDSIPRKNFATGSMKTQRNIGIGRKEVPSSQSKTDANHADNDEKIIKCDHNARNVVPTSEVVSLSRGGSAKLESKAGPSAQVVFLLNEDGSFPCGQCSLTYKSKSSLKRHILCAHCVSRKFACSQCPSNFKAEHNLKQHVILVHVGDRPFLCGQCPKRFKVKSALKLHITYAHCTDKPFSCGHCESRFKTKTHLKSHMHVHLDDRPFSCGQCAKKFKSKDVLTTHLINVHLGGRTFLCDQCPSKFKSTAGLRNHFTSVHVYRPYPCDQCFSKFGTRDDLQEHITQHHTGDQPLSCDHCPSKFKTKNALLTHSRHTHDSHRPFFCDQCSRNFKSKKCLNDHVKNVHSIGRPFTCDQCSSKFKSKNGLRKHVRSVHVVDRPFTCGQCSSKFKSKRSLSTHVAGVHGDQNHQCDLCLRKFTLKSLLNSHMISHSDDRCFACGECSSKFKTKDSLRQHFQHARSEDRPFTCVQCLLKWITRQGMNLSNLIHVS</sequence>
<feature type="domain" description="C2H2-type" evidence="9">
    <location>
        <begin position="605"/>
        <end position="633"/>
    </location>
</feature>
<evidence type="ECO:0000313" key="10">
    <source>
        <dbReference type="EMBL" id="CAH0395518.1"/>
    </source>
</evidence>
<accession>A0A9P0FAM6</accession>
<feature type="domain" description="C2H2-type" evidence="9">
    <location>
        <begin position="577"/>
        <end position="604"/>
    </location>
</feature>
<dbReference type="Gene3D" id="3.30.160.60">
    <property type="entry name" value="Classic Zinc Finger"/>
    <property type="match status" value="8"/>
</dbReference>
<keyword evidence="4 7" id="KW-0863">Zinc-finger</keyword>
<feature type="domain" description="C2H2-type" evidence="9">
    <location>
        <begin position="519"/>
        <end position="547"/>
    </location>
</feature>
<dbReference type="PANTHER" id="PTHR23226">
    <property type="entry name" value="ZINC FINGER AND SCAN DOMAIN-CONTAINING"/>
    <property type="match status" value="1"/>
</dbReference>
<evidence type="ECO:0000256" key="1">
    <source>
        <dbReference type="ARBA" id="ARBA00004123"/>
    </source>
</evidence>
<protein>
    <recommendedName>
        <fullName evidence="9">C2H2-type domain-containing protein</fullName>
    </recommendedName>
</protein>
<organism evidence="10 11">
    <name type="scientific">Bemisia tabaci</name>
    <name type="common">Sweetpotato whitefly</name>
    <name type="synonym">Aleurodes tabaci</name>
    <dbReference type="NCBI Taxonomy" id="7038"/>
    <lineage>
        <taxon>Eukaryota</taxon>
        <taxon>Metazoa</taxon>
        <taxon>Ecdysozoa</taxon>
        <taxon>Arthropoda</taxon>
        <taxon>Hexapoda</taxon>
        <taxon>Insecta</taxon>
        <taxon>Pterygota</taxon>
        <taxon>Neoptera</taxon>
        <taxon>Paraneoptera</taxon>
        <taxon>Hemiptera</taxon>
        <taxon>Sternorrhyncha</taxon>
        <taxon>Aleyrodoidea</taxon>
        <taxon>Aleyrodidae</taxon>
        <taxon>Aleyrodinae</taxon>
        <taxon>Bemisia</taxon>
    </lineage>
</organism>
<proteinExistence type="predicted"/>
<evidence type="ECO:0000256" key="3">
    <source>
        <dbReference type="ARBA" id="ARBA00022737"/>
    </source>
</evidence>
<dbReference type="SUPFAM" id="SSF57667">
    <property type="entry name" value="beta-beta-alpha zinc fingers"/>
    <property type="match status" value="7"/>
</dbReference>
<feature type="domain" description="C2H2-type" evidence="9">
    <location>
        <begin position="691"/>
        <end position="719"/>
    </location>
</feature>
<evidence type="ECO:0000256" key="6">
    <source>
        <dbReference type="ARBA" id="ARBA00023242"/>
    </source>
</evidence>
<feature type="domain" description="C2H2-type" evidence="9">
    <location>
        <begin position="778"/>
        <end position="806"/>
    </location>
</feature>
<evidence type="ECO:0000313" key="11">
    <source>
        <dbReference type="Proteomes" id="UP001152759"/>
    </source>
</evidence>
<dbReference type="EMBL" id="OU963870">
    <property type="protein sequence ID" value="CAH0395518.1"/>
    <property type="molecule type" value="Genomic_DNA"/>
</dbReference>
<evidence type="ECO:0000256" key="8">
    <source>
        <dbReference type="SAM" id="MobiDB-lite"/>
    </source>
</evidence>
<dbReference type="SMART" id="SM00355">
    <property type="entry name" value="ZnF_C2H2"/>
    <property type="match status" value="13"/>
</dbReference>
<evidence type="ECO:0000259" key="9">
    <source>
        <dbReference type="PROSITE" id="PS50157"/>
    </source>
</evidence>
<dbReference type="AlphaFoldDB" id="A0A9P0FAM6"/>
<reference evidence="10" key="1">
    <citation type="submission" date="2021-12" db="EMBL/GenBank/DDBJ databases">
        <authorList>
            <person name="King R."/>
        </authorList>
    </citation>
    <scope>NUCLEOTIDE SEQUENCE</scope>
</reference>
<gene>
    <name evidence="10" type="ORF">BEMITA_LOCUS13698</name>
</gene>
<keyword evidence="6" id="KW-0539">Nucleus</keyword>
<feature type="domain" description="C2H2-type" evidence="9">
    <location>
        <begin position="749"/>
        <end position="777"/>
    </location>
</feature>
<feature type="domain" description="C2H2-type" evidence="9">
    <location>
        <begin position="490"/>
        <end position="518"/>
    </location>
</feature>
<keyword evidence="11" id="KW-1185">Reference proteome</keyword>